<proteinExistence type="predicted"/>
<keyword evidence="3" id="KW-1185">Reference proteome</keyword>
<name>A0A4Y2WXG2_ARAVE</name>
<reference evidence="2 3" key="1">
    <citation type="journal article" date="2019" name="Sci. Rep.">
        <title>Orb-weaving spider Araneus ventricosus genome elucidates the spidroin gene catalogue.</title>
        <authorList>
            <person name="Kono N."/>
            <person name="Nakamura H."/>
            <person name="Ohtoshi R."/>
            <person name="Moran D.A.P."/>
            <person name="Shinohara A."/>
            <person name="Yoshida Y."/>
            <person name="Fujiwara M."/>
            <person name="Mori M."/>
            <person name="Tomita M."/>
            <person name="Arakawa K."/>
        </authorList>
    </citation>
    <scope>NUCLEOTIDE SEQUENCE [LARGE SCALE GENOMIC DNA]</scope>
</reference>
<keyword evidence="1" id="KW-1133">Transmembrane helix</keyword>
<feature type="transmembrane region" description="Helical" evidence="1">
    <location>
        <begin position="25"/>
        <end position="47"/>
    </location>
</feature>
<dbReference type="Proteomes" id="UP000499080">
    <property type="component" value="Unassembled WGS sequence"/>
</dbReference>
<dbReference type="EMBL" id="BGPR01066928">
    <property type="protein sequence ID" value="GBO41324.1"/>
    <property type="molecule type" value="Genomic_DNA"/>
</dbReference>
<gene>
    <name evidence="2" type="ORF">AVEN_62843_1</name>
</gene>
<dbReference type="AlphaFoldDB" id="A0A4Y2WXG2"/>
<comment type="caution">
    <text evidence="2">The sequence shown here is derived from an EMBL/GenBank/DDBJ whole genome shotgun (WGS) entry which is preliminary data.</text>
</comment>
<protein>
    <recommendedName>
        <fullName evidence="4">ATP-binding cassette sub-family A member 3</fullName>
    </recommendedName>
</protein>
<keyword evidence="1" id="KW-0472">Membrane</keyword>
<evidence type="ECO:0000313" key="3">
    <source>
        <dbReference type="Proteomes" id="UP000499080"/>
    </source>
</evidence>
<dbReference type="OrthoDB" id="6437418at2759"/>
<evidence type="ECO:0008006" key="4">
    <source>
        <dbReference type="Google" id="ProtNLM"/>
    </source>
</evidence>
<organism evidence="2 3">
    <name type="scientific">Araneus ventricosus</name>
    <name type="common">Orbweaver spider</name>
    <name type="synonym">Epeira ventricosa</name>
    <dbReference type="NCBI Taxonomy" id="182803"/>
    <lineage>
        <taxon>Eukaryota</taxon>
        <taxon>Metazoa</taxon>
        <taxon>Ecdysozoa</taxon>
        <taxon>Arthropoda</taxon>
        <taxon>Chelicerata</taxon>
        <taxon>Arachnida</taxon>
        <taxon>Araneae</taxon>
        <taxon>Araneomorphae</taxon>
        <taxon>Entelegynae</taxon>
        <taxon>Araneoidea</taxon>
        <taxon>Araneidae</taxon>
        <taxon>Araneus</taxon>
    </lineage>
</organism>
<keyword evidence="1" id="KW-0812">Transmembrane</keyword>
<accession>A0A4Y2WXG2</accession>
<sequence>MVATSGFRQFVILLYKGLLLRKRHYIVTFFELVIPVFVASILCIIQAQQTVYSDDRDFLGRRKGNLWEDYATYEPFDIFETAQHQRLDVEFVFTPNNDFTRKFVEDSVEFFRRRSNFMLGRTGVKGAPSEKELERYCVQQQRDDPYKLYVGTVFQNFGDELPTSLDYKIRHNPRFGSNYKTQLKYKMGAESFFMSDGILFFIVLF</sequence>
<evidence type="ECO:0000313" key="2">
    <source>
        <dbReference type="EMBL" id="GBO41324.1"/>
    </source>
</evidence>
<evidence type="ECO:0000256" key="1">
    <source>
        <dbReference type="SAM" id="Phobius"/>
    </source>
</evidence>